<dbReference type="PANTHER" id="PTHR47505">
    <property type="entry name" value="DNA UTILIZATION PROTEIN YHGH"/>
    <property type="match status" value="1"/>
</dbReference>
<dbReference type="EMBL" id="AALY01000001">
    <property type="protein sequence ID" value="EAP77936.1"/>
    <property type="molecule type" value="Genomic_DNA"/>
</dbReference>
<name>A3SKQ5_ROSNI</name>
<dbReference type="SUPFAM" id="SSF53271">
    <property type="entry name" value="PRTase-like"/>
    <property type="match status" value="1"/>
</dbReference>
<dbReference type="STRING" id="89187.ISM_06565"/>
<evidence type="ECO:0000313" key="4">
    <source>
        <dbReference type="Proteomes" id="UP000005954"/>
    </source>
</evidence>
<proteinExistence type="inferred from homology"/>
<feature type="domain" description="Phosphoribosyltransferase" evidence="2">
    <location>
        <begin position="145"/>
        <end position="192"/>
    </location>
</feature>
<organism evidence="3 4">
    <name type="scientific">Roseovarius nubinhibens (strain ATCC BAA-591 / DSM 15170 / ISM)</name>
    <dbReference type="NCBI Taxonomy" id="89187"/>
    <lineage>
        <taxon>Bacteria</taxon>
        <taxon>Pseudomonadati</taxon>
        <taxon>Pseudomonadota</taxon>
        <taxon>Alphaproteobacteria</taxon>
        <taxon>Rhodobacterales</taxon>
        <taxon>Roseobacteraceae</taxon>
        <taxon>Roseovarius</taxon>
    </lineage>
</organism>
<dbReference type="eggNOG" id="COG1040">
    <property type="taxonomic scope" value="Bacteria"/>
</dbReference>
<evidence type="ECO:0000313" key="3">
    <source>
        <dbReference type="EMBL" id="EAP77936.1"/>
    </source>
</evidence>
<accession>A3SKQ5</accession>
<dbReference type="AlphaFoldDB" id="A3SKQ5"/>
<reference evidence="3 4" key="1">
    <citation type="submission" date="2005-12" db="EMBL/GenBank/DDBJ databases">
        <authorList>
            <person name="Moran M.A."/>
            <person name="Ferriera S."/>
            <person name="Johnson J."/>
            <person name="Kravitz S."/>
            <person name="Halpern A."/>
            <person name="Remington K."/>
            <person name="Beeson K."/>
            <person name="Tran B."/>
            <person name="Rogers Y.-H."/>
            <person name="Friedman R."/>
            <person name="Venter J.C."/>
        </authorList>
    </citation>
    <scope>NUCLEOTIDE SEQUENCE [LARGE SCALE GENOMIC DNA]</scope>
    <source>
        <strain evidence="4">ATCC BAA-591 / DSM 15170 / ISM</strain>
    </source>
</reference>
<keyword evidence="4" id="KW-1185">Reference proteome</keyword>
<protein>
    <submittedName>
        <fullName evidence="3">Competence protein F, putative</fullName>
    </submittedName>
</protein>
<evidence type="ECO:0000256" key="1">
    <source>
        <dbReference type="ARBA" id="ARBA00008007"/>
    </source>
</evidence>
<gene>
    <name evidence="3" type="ORF">ISM_06565</name>
</gene>
<dbReference type="InterPro" id="IPR051910">
    <property type="entry name" value="ComF/GntX_DNA_util-trans"/>
</dbReference>
<dbReference type="Gene3D" id="3.40.50.2020">
    <property type="match status" value="1"/>
</dbReference>
<comment type="similarity">
    <text evidence="1">Belongs to the ComF/GntX family.</text>
</comment>
<dbReference type="InterPro" id="IPR029057">
    <property type="entry name" value="PRTase-like"/>
</dbReference>
<dbReference type="Pfam" id="PF00156">
    <property type="entry name" value="Pribosyltran"/>
    <property type="match status" value="1"/>
</dbReference>
<dbReference type="CDD" id="cd06223">
    <property type="entry name" value="PRTases_typeI"/>
    <property type="match status" value="1"/>
</dbReference>
<evidence type="ECO:0000259" key="2">
    <source>
        <dbReference type="Pfam" id="PF00156"/>
    </source>
</evidence>
<dbReference type="HOGENOM" id="CLU_054549_0_2_5"/>
<sequence length="195" mass="21244">MPGEQEPGGPGAEPAQCDACLVRVRPWARGRAAMLYESMGRRLVLGLKHGDRHDVLRPAGRWLARAGREIFARNMLIVPVPLHWTRLVKRRFNQSAHLAEALARETGLRHRPDVLIRARATPSLGGMGHDHRFQTMAGAITLREGQRRRIAGRPVLIVDDVMTSGASLSAAAEALVTHGAAEVSILVLARAGRAT</sequence>
<dbReference type="PANTHER" id="PTHR47505:SF1">
    <property type="entry name" value="DNA UTILIZATION PROTEIN YHGH"/>
    <property type="match status" value="1"/>
</dbReference>
<dbReference type="InterPro" id="IPR000836">
    <property type="entry name" value="PRTase_dom"/>
</dbReference>
<comment type="caution">
    <text evidence="3">The sequence shown here is derived from an EMBL/GenBank/DDBJ whole genome shotgun (WGS) entry which is preliminary data.</text>
</comment>
<dbReference type="Proteomes" id="UP000005954">
    <property type="component" value="Unassembled WGS sequence"/>
</dbReference>